<proteinExistence type="predicted"/>
<protein>
    <submittedName>
        <fullName evidence="2">Unannotated protein</fullName>
    </submittedName>
</protein>
<keyword evidence="1" id="KW-1133">Transmembrane helix</keyword>
<gene>
    <name evidence="2" type="ORF">UFOPK1421_00564</name>
    <name evidence="3" type="ORF">UFOPK1820_01075</name>
    <name evidence="4" type="ORF">UFOPK4422_00908</name>
</gene>
<evidence type="ECO:0000256" key="1">
    <source>
        <dbReference type="SAM" id="Phobius"/>
    </source>
</evidence>
<dbReference type="EMBL" id="CAEZUK010000189">
    <property type="protein sequence ID" value="CAB4606208.1"/>
    <property type="molecule type" value="Genomic_DNA"/>
</dbReference>
<accession>A0A6J6BLC3</accession>
<evidence type="ECO:0000313" key="2">
    <source>
        <dbReference type="EMBL" id="CAB4539514.1"/>
    </source>
</evidence>
<dbReference type="EMBL" id="CAEZSL010000048">
    <property type="protein sequence ID" value="CAB4539514.1"/>
    <property type="molecule type" value="Genomic_DNA"/>
</dbReference>
<dbReference type="AlphaFoldDB" id="A0A6J6BLC3"/>
<feature type="transmembrane region" description="Helical" evidence="1">
    <location>
        <begin position="20"/>
        <end position="39"/>
    </location>
</feature>
<keyword evidence="1" id="KW-0812">Transmembrane</keyword>
<name>A0A6J6BLC3_9ZZZZ</name>
<feature type="transmembrane region" description="Helical" evidence="1">
    <location>
        <begin position="46"/>
        <end position="62"/>
    </location>
</feature>
<dbReference type="EMBL" id="CAFBRX010000083">
    <property type="protein sequence ID" value="CAB5124581.1"/>
    <property type="molecule type" value="Genomic_DNA"/>
</dbReference>
<keyword evidence="1" id="KW-0472">Membrane</keyword>
<evidence type="ECO:0000313" key="3">
    <source>
        <dbReference type="EMBL" id="CAB4606208.1"/>
    </source>
</evidence>
<reference evidence="2" key="1">
    <citation type="submission" date="2020-05" db="EMBL/GenBank/DDBJ databases">
        <authorList>
            <person name="Chiriac C."/>
            <person name="Salcher M."/>
            <person name="Ghai R."/>
            <person name="Kavagutti S V."/>
        </authorList>
    </citation>
    <scope>NUCLEOTIDE SEQUENCE</scope>
</reference>
<organism evidence="2">
    <name type="scientific">freshwater metagenome</name>
    <dbReference type="NCBI Taxonomy" id="449393"/>
    <lineage>
        <taxon>unclassified sequences</taxon>
        <taxon>metagenomes</taxon>
        <taxon>ecological metagenomes</taxon>
    </lineage>
</organism>
<sequence>MASSMHTLLLAIDVSKLENFMTAGAVAPIVVGLVIFRFAANAMIKAFVVIVALALGGLVYSQRSQISDCVDQAKLIESLEGDQAQCTILGYDFQLDIP</sequence>
<evidence type="ECO:0000313" key="4">
    <source>
        <dbReference type="EMBL" id="CAB5124581.1"/>
    </source>
</evidence>